<sequence>MQAAGDTIGVIRRTDLTDERTITQYDTVWTAVREIRTATDAGVRMPGLAEVGRSRDTMHGTTPVRGASGWICLDNYGNAYDKAVAVVRLDPAAHATRLVGIAWPVGSPPPADCTAPRGR</sequence>
<keyword evidence="2" id="KW-1185">Reference proteome</keyword>
<protein>
    <submittedName>
        <fullName evidence="1">Uncharacterized protein</fullName>
    </submittedName>
</protein>
<comment type="caution">
    <text evidence="1">The sequence shown here is derived from an EMBL/GenBank/DDBJ whole genome shotgun (WGS) entry which is preliminary data.</text>
</comment>
<dbReference type="RefSeq" id="WP_330793189.1">
    <property type="nucleotide sequence ID" value="NZ_JAZEWV010000002.1"/>
</dbReference>
<dbReference type="EMBL" id="JAZEWV010000002">
    <property type="protein sequence ID" value="MEE4541321.1"/>
    <property type="molecule type" value="Genomic_DNA"/>
</dbReference>
<evidence type="ECO:0000313" key="1">
    <source>
        <dbReference type="EMBL" id="MEE4541321.1"/>
    </source>
</evidence>
<organism evidence="1 2">
    <name type="scientific">Actinacidiphila polyblastidii</name>
    <dbReference type="NCBI Taxonomy" id="3110430"/>
    <lineage>
        <taxon>Bacteria</taxon>
        <taxon>Bacillati</taxon>
        <taxon>Actinomycetota</taxon>
        <taxon>Actinomycetes</taxon>
        <taxon>Kitasatosporales</taxon>
        <taxon>Streptomycetaceae</taxon>
        <taxon>Actinacidiphila</taxon>
    </lineage>
</organism>
<proteinExistence type="predicted"/>
<dbReference type="Proteomes" id="UP001344658">
    <property type="component" value="Unassembled WGS sequence"/>
</dbReference>
<gene>
    <name evidence="1" type="ORF">V2S66_04985</name>
</gene>
<accession>A0ABU7P683</accession>
<reference evidence="1 2" key="1">
    <citation type="submission" date="2023-12" db="EMBL/GenBank/DDBJ databases">
        <title>Streptomyces sp. V4-01.</title>
        <authorList>
            <person name="Somphong A."/>
            <person name="Phongsopitanun W."/>
        </authorList>
    </citation>
    <scope>NUCLEOTIDE SEQUENCE [LARGE SCALE GENOMIC DNA]</scope>
    <source>
        <strain evidence="1 2">V4-01</strain>
    </source>
</reference>
<name>A0ABU7P683_9ACTN</name>
<evidence type="ECO:0000313" key="2">
    <source>
        <dbReference type="Proteomes" id="UP001344658"/>
    </source>
</evidence>